<keyword evidence="3 5" id="KW-1133">Transmembrane helix</keyword>
<feature type="transmembrane region" description="Helical" evidence="5">
    <location>
        <begin position="22"/>
        <end position="41"/>
    </location>
</feature>
<evidence type="ECO:0000256" key="5">
    <source>
        <dbReference type="SAM" id="Phobius"/>
    </source>
</evidence>
<dbReference type="Proteomes" id="UP000235611">
    <property type="component" value="Unassembled WGS sequence"/>
</dbReference>
<sequence>MLKITAATSAMYPVISVFIGSGYNYGAVLAFIPALFACIANRGSININRETRNFILVLLAYFFSFVITVVYTGNSISDLDRPSRAILAIPVLLSLVIYPPKVKYIAISIFLGSLAAGSIGLYYFIYFPGIRAFDAAVGGWWLDGYMQIQTGAMVTTLAMSSLALSIYYYRKNNIKLVFISFISFLLAIFGSAMSGSRGVWVFIPIAIIYLFYINRDLLNKKMFTFLMITFSLVFGALSQTKFIQDRLDQGIDNIQDYSDNSNKYTSLGIRIDLWKSAIGTFNEHPILGSGTEGRIESRKSQGESGYIDIKTSKLRYHAHNQYLENLSVYGIVGFTTLLLLFLYPLYIFTRKERNSIISQLGSIHIVMMMGYCLSQSVFNHNSGIIYYCLMLVILASPILSASQKAGNKND</sequence>
<evidence type="ECO:0000256" key="2">
    <source>
        <dbReference type="ARBA" id="ARBA00022692"/>
    </source>
</evidence>
<dbReference type="PANTHER" id="PTHR37422:SF17">
    <property type="entry name" value="O-ANTIGEN LIGASE"/>
    <property type="match status" value="1"/>
</dbReference>
<evidence type="ECO:0000256" key="4">
    <source>
        <dbReference type="ARBA" id="ARBA00023136"/>
    </source>
</evidence>
<feature type="transmembrane region" description="Helical" evidence="5">
    <location>
        <begin position="384"/>
        <end position="402"/>
    </location>
</feature>
<evidence type="ECO:0000256" key="3">
    <source>
        <dbReference type="ARBA" id="ARBA00022989"/>
    </source>
</evidence>
<reference evidence="8" key="1">
    <citation type="submission" date="2016-07" db="EMBL/GenBank/DDBJ databases">
        <title>Nontailed viruses are major unrecognized killers of bacteria in the ocean.</title>
        <authorList>
            <person name="Kauffman K."/>
            <person name="Hussain F."/>
            <person name="Yang J."/>
            <person name="Arevalo P."/>
            <person name="Brown J."/>
            <person name="Cutler M."/>
            <person name="Kelly L."/>
            <person name="Polz M.F."/>
        </authorList>
    </citation>
    <scope>NUCLEOTIDE SEQUENCE [LARGE SCALE GENOMIC DNA]</scope>
    <source>
        <strain evidence="8">10N.222.49.A5</strain>
    </source>
</reference>
<feature type="transmembrane region" description="Helical" evidence="5">
    <location>
        <begin position="360"/>
        <end position="378"/>
    </location>
</feature>
<dbReference type="InterPro" id="IPR051533">
    <property type="entry name" value="WaaL-like"/>
</dbReference>
<evidence type="ECO:0000313" key="8">
    <source>
        <dbReference type="Proteomes" id="UP000235611"/>
    </source>
</evidence>
<evidence type="ECO:0000313" key="7">
    <source>
        <dbReference type="EMBL" id="PMP12653.1"/>
    </source>
</evidence>
<dbReference type="EMBL" id="MDBO01000054">
    <property type="protein sequence ID" value="PMP12653.1"/>
    <property type="molecule type" value="Genomic_DNA"/>
</dbReference>
<evidence type="ECO:0000259" key="6">
    <source>
        <dbReference type="Pfam" id="PF04932"/>
    </source>
</evidence>
<evidence type="ECO:0000256" key="1">
    <source>
        <dbReference type="ARBA" id="ARBA00004141"/>
    </source>
</evidence>
<feature type="transmembrane region" description="Helical" evidence="5">
    <location>
        <begin position="105"/>
        <end position="125"/>
    </location>
</feature>
<keyword evidence="4 5" id="KW-0472">Membrane</keyword>
<feature type="transmembrane region" description="Helical" evidence="5">
    <location>
        <begin position="53"/>
        <end position="71"/>
    </location>
</feature>
<gene>
    <name evidence="7" type="ORF">BCS93_01560</name>
</gene>
<feature type="domain" description="O-antigen ligase-related" evidence="6">
    <location>
        <begin position="183"/>
        <end position="337"/>
    </location>
</feature>
<comment type="subcellular location">
    <subcellularLocation>
        <location evidence="1">Membrane</location>
        <topology evidence="1">Multi-pass membrane protein</topology>
    </subcellularLocation>
</comment>
<feature type="transmembrane region" description="Helical" evidence="5">
    <location>
        <begin position="176"/>
        <end position="193"/>
    </location>
</feature>
<protein>
    <recommendedName>
        <fullName evidence="6">O-antigen ligase-related domain-containing protein</fullName>
    </recommendedName>
</protein>
<feature type="transmembrane region" description="Helical" evidence="5">
    <location>
        <begin position="222"/>
        <end position="240"/>
    </location>
</feature>
<feature type="transmembrane region" description="Helical" evidence="5">
    <location>
        <begin position="83"/>
        <end position="98"/>
    </location>
</feature>
<feature type="transmembrane region" description="Helical" evidence="5">
    <location>
        <begin position="326"/>
        <end position="348"/>
    </location>
</feature>
<name>A0AAP8MXS1_9VIBR</name>
<dbReference type="AlphaFoldDB" id="A0AAP8MXS1"/>
<dbReference type="GO" id="GO:0016020">
    <property type="term" value="C:membrane"/>
    <property type="evidence" value="ECO:0007669"/>
    <property type="project" value="UniProtKB-SubCell"/>
</dbReference>
<dbReference type="Pfam" id="PF04932">
    <property type="entry name" value="Wzy_C"/>
    <property type="match status" value="1"/>
</dbReference>
<keyword evidence="2 5" id="KW-0812">Transmembrane</keyword>
<dbReference type="InterPro" id="IPR007016">
    <property type="entry name" value="O-antigen_ligase-rel_domated"/>
</dbReference>
<dbReference type="PANTHER" id="PTHR37422">
    <property type="entry name" value="TEICHURONIC ACID BIOSYNTHESIS PROTEIN TUAE"/>
    <property type="match status" value="1"/>
</dbReference>
<comment type="caution">
    <text evidence="7">The sequence shown here is derived from an EMBL/GenBank/DDBJ whole genome shotgun (WGS) entry which is preliminary data.</text>
</comment>
<feature type="transmembrane region" description="Helical" evidence="5">
    <location>
        <begin position="199"/>
        <end position="215"/>
    </location>
</feature>
<organism evidence="7 8">
    <name type="scientific">Vibrio breoganii</name>
    <dbReference type="NCBI Taxonomy" id="553239"/>
    <lineage>
        <taxon>Bacteria</taxon>
        <taxon>Pseudomonadati</taxon>
        <taxon>Pseudomonadota</taxon>
        <taxon>Gammaproteobacteria</taxon>
        <taxon>Vibrionales</taxon>
        <taxon>Vibrionaceae</taxon>
        <taxon>Vibrio</taxon>
    </lineage>
</organism>
<feature type="transmembrane region" description="Helical" evidence="5">
    <location>
        <begin position="145"/>
        <end position="169"/>
    </location>
</feature>
<proteinExistence type="predicted"/>
<accession>A0AAP8MXS1</accession>